<gene>
    <name evidence="3" type="primary">CENPF</name>
    <name evidence="3" type="ORF">g.25096</name>
</gene>
<evidence type="ECO:0000256" key="1">
    <source>
        <dbReference type="SAM" id="Coils"/>
    </source>
</evidence>
<sequence length="533" mass="61579">MEHSKKVSLNSLTDDESITTSTESDSVETWTLVNDKNKKKATDYSLQTRVERNNRIDILTNLNDSKAPKNQEIHGNNDNRSDDDSNVDDISEGISIISESESAGRASPLAIEANLTSEIFNDYSNLENISSNPKLRLPIHIPQSSYLLPSTVNTSEENALRQRRTRHSSSSEISETKALNPKIDNSIVESSVHPLVRHSLKGAFFICVCLAILAFIGKLRNPDWQPWLVGKNLSALEEKLTNLELKNNLMRAEIDILSKQVNYLTNLWEKGKNTRDNFEKVQRAQNRHYKQTDELPVPQKSKSFKAWSGNGNNLDPVQITKDDLKKTYKCPDGKFQEIAGMCVENTESNIENIEDIFNKVDDVVVEQILEGINLLKKDSTDDTVHFNEPESSKVNPNDNYMYKESQKSNGRKQYIFENKYDATKHWKQHQHLYSEEDEDIYASGEGSGRKKIYSKQRNSKRYKGRSDENIPKDHFHKERHYDKAFAERLPKSGEWHGKLMKQREAARNENEFRQRKKNWYIERGNEREKMRHS</sequence>
<feature type="region of interest" description="Disordered" evidence="2">
    <location>
        <begin position="60"/>
        <end position="89"/>
    </location>
</feature>
<feature type="region of interest" description="Disordered" evidence="2">
    <location>
        <begin position="156"/>
        <end position="176"/>
    </location>
</feature>
<name>A0A0A1WJS9_ZEUCU</name>
<feature type="region of interest" description="Disordered" evidence="2">
    <location>
        <begin position="1"/>
        <end position="27"/>
    </location>
</feature>
<feature type="compositionally biased region" description="Basic residues" evidence="2">
    <location>
        <begin position="449"/>
        <end position="463"/>
    </location>
</feature>
<reference evidence="3" key="2">
    <citation type="journal article" date="2015" name="Gigascience">
        <title>Reconstructing a comprehensive transcriptome assembly of a white-pupal translocated strain of the pest fruit fly Bactrocera cucurbitae.</title>
        <authorList>
            <person name="Sim S.B."/>
            <person name="Calla B."/>
            <person name="Hall B."/>
            <person name="DeRego T."/>
            <person name="Geib S.M."/>
        </authorList>
    </citation>
    <scope>NUCLEOTIDE SEQUENCE</scope>
</reference>
<keyword evidence="1" id="KW-0175">Coiled coil</keyword>
<feature type="compositionally biased region" description="Basic and acidic residues" evidence="2">
    <location>
        <begin position="66"/>
        <end position="83"/>
    </location>
</feature>
<organism evidence="3">
    <name type="scientific">Zeugodacus cucurbitae</name>
    <name type="common">Melon fruit fly</name>
    <name type="synonym">Bactrocera cucurbitae</name>
    <dbReference type="NCBI Taxonomy" id="28588"/>
    <lineage>
        <taxon>Eukaryota</taxon>
        <taxon>Metazoa</taxon>
        <taxon>Ecdysozoa</taxon>
        <taxon>Arthropoda</taxon>
        <taxon>Hexapoda</taxon>
        <taxon>Insecta</taxon>
        <taxon>Pterygota</taxon>
        <taxon>Neoptera</taxon>
        <taxon>Endopterygota</taxon>
        <taxon>Diptera</taxon>
        <taxon>Brachycera</taxon>
        <taxon>Muscomorpha</taxon>
        <taxon>Tephritoidea</taxon>
        <taxon>Tephritidae</taxon>
        <taxon>Zeugodacus</taxon>
        <taxon>Zeugodacus</taxon>
    </lineage>
</organism>
<proteinExistence type="predicted"/>
<feature type="region of interest" description="Disordered" evidence="2">
    <location>
        <begin position="504"/>
        <end position="533"/>
    </location>
</feature>
<reference evidence="3" key="1">
    <citation type="submission" date="2014-11" db="EMBL/GenBank/DDBJ databases">
        <authorList>
            <person name="Geib S."/>
        </authorList>
    </citation>
    <scope>NUCLEOTIDE SEQUENCE</scope>
</reference>
<accession>A0A0A1WJS9</accession>
<feature type="coiled-coil region" evidence="1">
    <location>
        <begin position="233"/>
        <end position="260"/>
    </location>
</feature>
<protein>
    <submittedName>
        <fullName evidence="3">Centromere protein F</fullName>
    </submittedName>
</protein>
<feature type="compositionally biased region" description="Low complexity" evidence="2">
    <location>
        <begin position="18"/>
        <end position="27"/>
    </location>
</feature>
<feature type="region of interest" description="Disordered" evidence="2">
    <location>
        <begin position="443"/>
        <end position="472"/>
    </location>
</feature>
<dbReference type="EMBL" id="GBXI01015629">
    <property type="protein sequence ID" value="JAC98662.1"/>
    <property type="molecule type" value="Transcribed_RNA"/>
</dbReference>
<dbReference type="AlphaFoldDB" id="A0A0A1WJS9"/>
<evidence type="ECO:0000256" key="2">
    <source>
        <dbReference type="SAM" id="MobiDB-lite"/>
    </source>
</evidence>
<evidence type="ECO:0000313" key="3">
    <source>
        <dbReference type="EMBL" id="JAC98662.1"/>
    </source>
</evidence>